<organism evidence="2 3">
    <name type="scientific">Pleuronectes platessa</name>
    <name type="common">European plaice</name>
    <dbReference type="NCBI Taxonomy" id="8262"/>
    <lineage>
        <taxon>Eukaryota</taxon>
        <taxon>Metazoa</taxon>
        <taxon>Chordata</taxon>
        <taxon>Craniata</taxon>
        <taxon>Vertebrata</taxon>
        <taxon>Euteleostomi</taxon>
        <taxon>Actinopterygii</taxon>
        <taxon>Neopterygii</taxon>
        <taxon>Teleostei</taxon>
        <taxon>Neoteleostei</taxon>
        <taxon>Acanthomorphata</taxon>
        <taxon>Carangaria</taxon>
        <taxon>Pleuronectiformes</taxon>
        <taxon>Pleuronectoidei</taxon>
        <taxon>Pleuronectidae</taxon>
        <taxon>Pleuronectes</taxon>
    </lineage>
</organism>
<evidence type="ECO:0000313" key="3">
    <source>
        <dbReference type="Proteomes" id="UP001153269"/>
    </source>
</evidence>
<dbReference type="Proteomes" id="UP001153269">
    <property type="component" value="Unassembled WGS sequence"/>
</dbReference>
<proteinExistence type="predicted"/>
<evidence type="ECO:0000256" key="1">
    <source>
        <dbReference type="SAM" id="MobiDB-lite"/>
    </source>
</evidence>
<comment type="caution">
    <text evidence="2">The sequence shown here is derived from an EMBL/GenBank/DDBJ whole genome shotgun (WGS) entry which is preliminary data.</text>
</comment>
<dbReference type="EMBL" id="CADEAL010002242">
    <property type="protein sequence ID" value="CAB1439175.1"/>
    <property type="molecule type" value="Genomic_DNA"/>
</dbReference>
<feature type="region of interest" description="Disordered" evidence="1">
    <location>
        <begin position="1"/>
        <end position="83"/>
    </location>
</feature>
<reference evidence="2" key="1">
    <citation type="submission" date="2020-03" db="EMBL/GenBank/DDBJ databases">
        <authorList>
            <person name="Weist P."/>
        </authorList>
    </citation>
    <scope>NUCLEOTIDE SEQUENCE</scope>
</reference>
<dbReference type="AlphaFoldDB" id="A0A9N7UVS6"/>
<accession>A0A9N7UVS6</accession>
<keyword evidence="3" id="KW-1185">Reference proteome</keyword>
<gene>
    <name evidence="2" type="ORF">PLEPLA_LOCUS27000</name>
</gene>
<sequence length="83" mass="8872">MSSTSLNGPAVPDIPDSPPRWRNGPSAAQPSAGKVSTWLPAQAEEGRTAQQEVPCSPRSPRQKTPLVQRWESGLVNGHNEGDD</sequence>
<protein>
    <submittedName>
        <fullName evidence="2">Uncharacterized protein</fullName>
    </submittedName>
</protein>
<evidence type="ECO:0000313" key="2">
    <source>
        <dbReference type="EMBL" id="CAB1439175.1"/>
    </source>
</evidence>
<name>A0A9N7UVS6_PLEPL</name>